<protein>
    <recommendedName>
        <fullName evidence="3">ribonuclease III</fullName>
        <ecNumber evidence="3">3.1.26.3</ecNumber>
    </recommendedName>
</protein>
<keyword evidence="5" id="KW-0255">Endonuclease</keyword>
<dbReference type="InterPro" id="IPR036389">
    <property type="entry name" value="RNase_III_sf"/>
</dbReference>
<evidence type="ECO:0000256" key="5">
    <source>
        <dbReference type="ARBA" id="ARBA00022759"/>
    </source>
</evidence>
<dbReference type="GO" id="GO:0006364">
    <property type="term" value="P:rRNA processing"/>
    <property type="evidence" value="ECO:0007669"/>
    <property type="project" value="InterPro"/>
</dbReference>
<dbReference type="FunFam" id="1.10.1520.10:FF:000001">
    <property type="entry name" value="Ribonuclease 3"/>
    <property type="match status" value="1"/>
</dbReference>
<dbReference type="EC" id="3.1.26.3" evidence="3"/>
<dbReference type="PANTHER" id="PTHR11207">
    <property type="entry name" value="RIBONUCLEASE III"/>
    <property type="match status" value="1"/>
</dbReference>
<dbReference type="SMART" id="SM00535">
    <property type="entry name" value="RIBOc"/>
    <property type="match status" value="1"/>
</dbReference>
<keyword evidence="7" id="KW-0694">RNA-binding</keyword>
<dbReference type="GO" id="GO:0010468">
    <property type="term" value="P:regulation of gene expression"/>
    <property type="evidence" value="ECO:0007669"/>
    <property type="project" value="TreeGrafter"/>
</dbReference>
<dbReference type="SUPFAM" id="SSF54768">
    <property type="entry name" value="dsRNA-binding domain-like"/>
    <property type="match status" value="1"/>
</dbReference>
<dbReference type="InterPro" id="IPR014720">
    <property type="entry name" value="dsRBD_dom"/>
</dbReference>
<reference evidence="10" key="1">
    <citation type="submission" date="2019-08" db="EMBL/GenBank/DDBJ databases">
        <authorList>
            <person name="Kucharzyk K."/>
            <person name="Murdoch R.W."/>
            <person name="Higgins S."/>
            <person name="Loffler F."/>
        </authorList>
    </citation>
    <scope>NUCLEOTIDE SEQUENCE</scope>
</reference>
<dbReference type="SMART" id="SM00358">
    <property type="entry name" value="DSRM"/>
    <property type="match status" value="1"/>
</dbReference>
<evidence type="ECO:0000259" key="8">
    <source>
        <dbReference type="PROSITE" id="PS50137"/>
    </source>
</evidence>
<evidence type="ECO:0000256" key="4">
    <source>
        <dbReference type="ARBA" id="ARBA00022722"/>
    </source>
</evidence>
<comment type="caution">
    <text evidence="10">The sequence shown here is derived from an EMBL/GenBank/DDBJ whole genome shotgun (WGS) entry which is preliminary data.</text>
</comment>
<dbReference type="PROSITE" id="PS50142">
    <property type="entry name" value="RNASE_3_2"/>
    <property type="match status" value="1"/>
</dbReference>
<evidence type="ECO:0000256" key="1">
    <source>
        <dbReference type="ARBA" id="ARBA00000109"/>
    </source>
</evidence>
<dbReference type="Pfam" id="PF14622">
    <property type="entry name" value="Ribonucleas_3_3"/>
    <property type="match status" value="1"/>
</dbReference>
<dbReference type="GO" id="GO:0003725">
    <property type="term" value="F:double-stranded RNA binding"/>
    <property type="evidence" value="ECO:0007669"/>
    <property type="project" value="TreeGrafter"/>
</dbReference>
<feature type="domain" description="DRBM" evidence="8">
    <location>
        <begin position="161"/>
        <end position="230"/>
    </location>
</feature>
<evidence type="ECO:0000256" key="7">
    <source>
        <dbReference type="ARBA" id="ARBA00022884"/>
    </source>
</evidence>
<dbReference type="GO" id="GO:0004525">
    <property type="term" value="F:ribonuclease III activity"/>
    <property type="evidence" value="ECO:0007669"/>
    <property type="project" value="UniProtKB-EC"/>
</dbReference>
<evidence type="ECO:0000313" key="10">
    <source>
        <dbReference type="EMBL" id="MPM57200.1"/>
    </source>
</evidence>
<dbReference type="SUPFAM" id="SSF69065">
    <property type="entry name" value="RNase III domain-like"/>
    <property type="match status" value="1"/>
</dbReference>
<dbReference type="AlphaFoldDB" id="A0A645AVL7"/>
<comment type="catalytic activity">
    <reaction evidence="1">
        <text>Endonucleolytic cleavage to 5'-phosphomonoester.</text>
        <dbReference type="EC" id="3.1.26.3"/>
    </reaction>
</comment>
<dbReference type="NCBIfam" id="TIGR02191">
    <property type="entry name" value="RNaseIII"/>
    <property type="match status" value="1"/>
</dbReference>
<sequence length="232" mass="26354">MNQPLKDLQKLIKYSFKDENKLIQALIHRSYLNEHKDSSLESNERYEFLGDAVLELWSSDTLFKLFPKFDEGKMTNLRSLIVCTKNLYQISLNIDLGRFIMLSRGEENHGGRENQSILADTLEATIGAIYLDSNIKTIFSILDRLFKDSLDKLSSQKVYKDPKSIFQEIAQAKKGITPHYQTISENGPDHQKVFEVGVFIGEEQIAVGSGNSKQKAEEDASIKATKLFSNLV</sequence>
<dbReference type="InterPro" id="IPR011907">
    <property type="entry name" value="RNase_III"/>
</dbReference>
<evidence type="ECO:0000256" key="2">
    <source>
        <dbReference type="ARBA" id="ARBA00010183"/>
    </source>
</evidence>
<dbReference type="HAMAP" id="MF_00104">
    <property type="entry name" value="RNase_III"/>
    <property type="match status" value="1"/>
</dbReference>
<comment type="similarity">
    <text evidence="2">Belongs to the ribonuclease III family.</text>
</comment>
<evidence type="ECO:0000256" key="6">
    <source>
        <dbReference type="ARBA" id="ARBA00022801"/>
    </source>
</evidence>
<evidence type="ECO:0000259" key="9">
    <source>
        <dbReference type="PROSITE" id="PS50142"/>
    </source>
</evidence>
<name>A0A645AVL7_9ZZZZ</name>
<dbReference type="Gene3D" id="3.30.160.20">
    <property type="match status" value="1"/>
</dbReference>
<keyword evidence="6 10" id="KW-0378">Hydrolase</keyword>
<gene>
    <name evidence="10" type="primary">rnc_31</name>
    <name evidence="10" type="ORF">SDC9_104022</name>
</gene>
<dbReference type="PANTHER" id="PTHR11207:SF0">
    <property type="entry name" value="RIBONUCLEASE 3"/>
    <property type="match status" value="1"/>
</dbReference>
<dbReference type="CDD" id="cd00593">
    <property type="entry name" value="RIBOc"/>
    <property type="match status" value="1"/>
</dbReference>
<feature type="domain" description="RNase III" evidence="9">
    <location>
        <begin position="5"/>
        <end position="134"/>
    </location>
</feature>
<evidence type="ECO:0000256" key="3">
    <source>
        <dbReference type="ARBA" id="ARBA00012177"/>
    </source>
</evidence>
<dbReference type="EMBL" id="VSSQ01016143">
    <property type="protein sequence ID" value="MPM57200.1"/>
    <property type="molecule type" value="Genomic_DNA"/>
</dbReference>
<dbReference type="CDD" id="cd10845">
    <property type="entry name" value="DSRM_RNAse_III_family"/>
    <property type="match status" value="1"/>
</dbReference>
<proteinExistence type="inferred from homology"/>
<dbReference type="InterPro" id="IPR000999">
    <property type="entry name" value="RNase_III_dom"/>
</dbReference>
<dbReference type="Pfam" id="PF00035">
    <property type="entry name" value="dsrm"/>
    <property type="match status" value="1"/>
</dbReference>
<dbReference type="PROSITE" id="PS50137">
    <property type="entry name" value="DS_RBD"/>
    <property type="match status" value="1"/>
</dbReference>
<organism evidence="10">
    <name type="scientific">bioreactor metagenome</name>
    <dbReference type="NCBI Taxonomy" id="1076179"/>
    <lineage>
        <taxon>unclassified sequences</taxon>
        <taxon>metagenomes</taxon>
        <taxon>ecological metagenomes</taxon>
    </lineage>
</organism>
<keyword evidence="4" id="KW-0540">Nuclease</keyword>
<dbReference type="Gene3D" id="1.10.1520.10">
    <property type="entry name" value="Ribonuclease III domain"/>
    <property type="match status" value="1"/>
</dbReference>
<accession>A0A645AVL7</accession>